<proteinExistence type="inferred from homology"/>
<dbReference type="PANTHER" id="PTHR31657:SF40">
    <property type="entry name" value="ETHYLENE-RESPONSIVE TRANSCRIPTION FACTOR ERF062"/>
    <property type="match status" value="1"/>
</dbReference>
<evidence type="ECO:0000256" key="9">
    <source>
        <dbReference type="SAM" id="MobiDB-lite"/>
    </source>
</evidence>
<feature type="compositionally biased region" description="Low complexity" evidence="9">
    <location>
        <begin position="203"/>
        <end position="212"/>
    </location>
</feature>
<dbReference type="GO" id="GO:0005634">
    <property type="term" value="C:nucleus"/>
    <property type="evidence" value="ECO:0007669"/>
    <property type="project" value="UniProtKB-SubCell"/>
</dbReference>
<evidence type="ECO:0000256" key="3">
    <source>
        <dbReference type="ARBA" id="ARBA00023015"/>
    </source>
</evidence>
<feature type="domain" description="AP2/ERF" evidence="10">
    <location>
        <begin position="216"/>
        <end position="273"/>
    </location>
</feature>
<evidence type="ECO:0000256" key="4">
    <source>
        <dbReference type="ARBA" id="ARBA00023125"/>
    </source>
</evidence>
<keyword evidence="3" id="KW-0805">Transcription regulation</keyword>
<evidence type="ECO:0000256" key="7">
    <source>
        <dbReference type="ARBA" id="ARBA00023242"/>
    </source>
</evidence>
<keyword evidence="6" id="KW-0804">Transcription</keyword>
<evidence type="ECO:0000259" key="10">
    <source>
        <dbReference type="PROSITE" id="PS51032"/>
    </source>
</evidence>
<keyword evidence="5" id="KW-0010">Activator</keyword>
<dbReference type="EMBL" id="JAAARO010000014">
    <property type="protein sequence ID" value="KAF5736642.1"/>
    <property type="molecule type" value="Genomic_DNA"/>
</dbReference>
<keyword evidence="4" id="KW-0238">DNA-binding</keyword>
<organism evidence="11 12">
    <name type="scientific">Tripterygium wilfordii</name>
    <name type="common">Thunder God vine</name>
    <dbReference type="NCBI Taxonomy" id="458696"/>
    <lineage>
        <taxon>Eukaryota</taxon>
        <taxon>Viridiplantae</taxon>
        <taxon>Streptophyta</taxon>
        <taxon>Embryophyta</taxon>
        <taxon>Tracheophyta</taxon>
        <taxon>Spermatophyta</taxon>
        <taxon>Magnoliopsida</taxon>
        <taxon>eudicotyledons</taxon>
        <taxon>Gunneridae</taxon>
        <taxon>Pentapetalae</taxon>
        <taxon>rosids</taxon>
        <taxon>fabids</taxon>
        <taxon>Celastrales</taxon>
        <taxon>Celastraceae</taxon>
        <taxon>Tripterygium</taxon>
    </lineage>
</organism>
<dbReference type="InterPro" id="IPR051758">
    <property type="entry name" value="ERF/AP2-like"/>
</dbReference>
<dbReference type="InterPro" id="IPR036955">
    <property type="entry name" value="AP2/ERF_dom_sf"/>
</dbReference>
<evidence type="ECO:0000313" key="11">
    <source>
        <dbReference type="EMBL" id="KAF5736642.1"/>
    </source>
</evidence>
<dbReference type="CDD" id="cd00018">
    <property type="entry name" value="AP2"/>
    <property type="match status" value="1"/>
</dbReference>
<dbReference type="Pfam" id="PF00847">
    <property type="entry name" value="AP2"/>
    <property type="match status" value="1"/>
</dbReference>
<reference evidence="11 12" key="1">
    <citation type="journal article" date="2020" name="Nat. Commun.">
        <title>Genome of Tripterygium wilfordii and identification of cytochrome P450 involved in triptolide biosynthesis.</title>
        <authorList>
            <person name="Tu L."/>
            <person name="Su P."/>
            <person name="Zhang Z."/>
            <person name="Gao L."/>
            <person name="Wang J."/>
            <person name="Hu T."/>
            <person name="Zhou J."/>
            <person name="Zhang Y."/>
            <person name="Zhao Y."/>
            <person name="Liu Y."/>
            <person name="Song Y."/>
            <person name="Tong Y."/>
            <person name="Lu Y."/>
            <person name="Yang J."/>
            <person name="Xu C."/>
            <person name="Jia M."/>
            <person name="Peters R.J."/>
            <person name="Huang L."/>
            <person name="Gao W."/>
        </authorList>
    </citation>
    <scope>NUCLEOTIDE SEQUENCE [LARGE SCALE GENOMIC DNA]</scope>
    <source>
        <strain evidence="12">cv. XIE 37</strain>
        <tissue evidence="11">Leaf</tissue>
    </source>
</reference>
<gene>
    <name evidence="11" type="ORF">HS088_TW14G00789</name>
</gene>
<protein>
    <submittedName>
        <fullName evidence="11">Putative AP2/ERF domain-containing transcription factor</fullName>
    </submittedName>
</protein>
<keyword evidence="7" id="KW-0539">Nucleus</keyword>
<comment type="subcellular location">
    <subcellularLocation>
        <location evidence="1">Nucleus</location>
    </subcellularLocation>
</comment>
<keyword evidence="2" id="KW-0936">Ethylene signaling pathway</keyword>
<dbReference type="OrthoDB" id="777275at2759"/>
<accession>A0A7J7CRA2</accession>
<dbReference type="SUPFAM" id="SSF54171">
    <property type="entry name" value="DNA-binding domain"/>
    <property type="match status" value="1"/>
</dbReference>
<dbReference type="InParanoid" id="A0A7J7CRA2"/>
<evidence type="ECO:0000256" key="6">
    <source>
        <dbReference type="ARBA" id="ARBA00023163"/>
    </source>
</evidence>
<dbReference type="AlphaFoldDB" id="A0A7J7CRA2"/>
<dbReference type="Proteomes" id="UP000593562">
    <property type="component" value="Unassembled WGS sequence"/>
</dbReference>
<dbReference type="FunFam" id="3.30.730.10:FF:000001">
    <property type="entry name" value="Ethylene-responsive transcription factor 2"/>
    <property type="match status" value="1"/>
</dbReference>
<name>A0A7J7CRA2_TRIWF</name>
<keyword evidence="12" id="KW-1185">Reference proteome</keyword>
<feature type="region of interest" description="Disordered" evidence="9">
    <location>
        <begin position="194"/>
        <end position="215"/>
    </location>
</feature>
<evidence type="ECO:0000256" key="5">
    <source>
        <dbReference type="ARBA" id="ARBA00023159"/>
    </source>
</evidence>
<dbReference type="InterPro" id="IPR001471">
    <property type="entry name" value="AP2/ERF_dom"/>
</dbReference>
<dbReference type="GO" id="GO:0000976">
    <property type="term" value="F:transcription cis-regulatory region binding"/>
    <property type="evidence" value="ECO:0007669"/>
    <property type="project" value="UniProtKB-ARBA"/>
</dbReference>
<dbReference type="Gene3D" id="3.30.730.10">
    <property type="entry name" value="AP2/ERF domain"/>
    <property type="match status" value="1"/>
</dbReference>
<dbReference type="GO" id="GO:0009873">
    <property type="term" value="P:ethylene-activated signaling pathway"/>
    <property type="evidence" value="ECO:0007669"/>
    <property type="project" value="UniProtKB-KW"/>
</dbReference>
<dbReference type="FunCoup" id="A0A7J7CRA2">
    <property type="interactions" value="18"/>
</dbReference>
<sequence>MEDQFPKTDTFMNKELQSYFHGMGSGSKFFCDSIFWGTNYGSSSGMKSTLSSPESASSSSSSSSLEKVSGCVNLVTNPLNVAGNVEESLVPVNFLESFPKLAQTQVSEPPSPSSLTTNASKYPNLTLFLQEPTMLSSSTRIKNQKIEPLSSLSSSPNTSFSSIAQLGQVHQSLTNYPSRSTHNEYWLGPVKTQPMKRRMQNQSSSTTTASSSPGKLFRGVRQRHWGKWVAEIRLPRNRTRVWLGTFDTAEEAAIAYDTAAYMLRGEYAYLNFPDLKHQLKAPNSLNGTTAALLESKLQAISQGLSGRKKANNGDSSPKTNVKCLSSHNNSTCTARIESEIVNVEGKRSSHQEMIISDVDAVQLSRMPSLDMDMIWDALSLPNS</sequence>
<dbReference type="GO" id="GO:0003700">
    <property type="term" value="F:DNA-binding transcription factor activity"/>
    <property type="evidence" value="ECO:0007669"/>
    <property type="project" value="InterPro"/>
</dbReference>
<dbReference type="SMART" id="SM00380">
    <property type="entry name" value="AP2"/>
    <property type="match status" value="1"/>
</dbReference>
<dbReference type="PANTHER" id="PTHR31657">
    <property type="entry name" value="ETHYLENE-RESPONSIVE TRANSCRIPTION FACTOR ERF061"/>
    <property type="match status" value="1"/>
</dbReference>
<evidence type="ECO:0000256" key="8">
    <source>
        <dbReference type="ARBA" id="ARBA00024343"/>
    </source>
</evidence>
<evidence type="ECO:0000256" key="1">
    <source>
        <dbReference type="ARBA" id="ARBA00004123"/>
    </source>
</evidence>
<dbReference type="InterPro" id="IPR016177">
    <property type="entry name" value="DNA-bd_dom_sf"/>
</dbReference>
<evidence type="ECO:0000256" key="2">
    <source>
        <dbReference type="ARBA" id="ARBA00022745"/>
    </source>
</evidence>
<comment type="caution">
    <text evidence="11">The sequence shown here is derived from an EMBL/GenBank/DDBJ whole genome shotgun (WGS) entry which is preliminary data.</text>
</comment>
<evidence type="ECO:0000313" key="12">
    <source>
        <dbReference type="Proteomes" id="UP000593562"/>
    </source>
</evidence>
<dbReference type="PROSITE" id="PS51032">
    <property type="entry name" value="AP2_ERF"/>
    <property type="match status" value="1"/>
</dbReference>
<dbReference type="PRINTS" id="PR00367">
    <property type="entry name" value="ETHRSPELEMNT"/>
</dbReference>
<comment type="similarity">
    <text evidence="8">Belongs to the AP2/ERF transcription factor family. ERF subfamily.</text>
</comment>